<sequence>MTHPSGPGWSLHARPHVQCLLSLADNKILKASGPLKGLPLRAGFLIIKAENKEEVEAIVNGDPFAKEGLIVELTIQEWDPIFGVWESEASGVVPRGWREEWRGKL</sequence>
<keyword evidence="3" id="KW-1185">Reference proteome</keyword>
<accession>A0A8H4QNP7</accession>
<protein>
    <recommendedName>
        <fullName evidence="1">YCII-related domain-containing protein</fullName>
    </recommendedName>
</protein>
<dbReference type="Proteomes" id="UP000566819">
    <property type="component" value="Unassembled WGS sequence"/>
</dbReference>
<dbReference type="InterPro" id="IPR011008">
    <property type="entry name" value="Dimeric_a/b-barrel"/>
</dbReference>
<reference evidence="2 3" key="1">
    <citation type="submission" date="2020-03" db="EMBL/GenBank/DDBJ databases">
        <title>Draft Genome Sequence of Cudoniella acicularis.</title>
        <authorList>
            <person name="Buettner E."/>
            <person name="Kellner H."/>
        </authorList>
    </citation>
    <scope>NUCLEOTIDE SEQUENCE [LARGE SCALE GENOMIC DNA]</scope>
    <source>
        <strain evidence="2 3">DSM 108380</strain>
    </source>
</reference>
<comment type="caution">
    <text evidence="2">The sequence shown here is derived from an EMBL/GenBank/DDBJ whole genome shotgun (WGS) entry which is preliminary data.</text>
</comment>
<dbReference type="OrthoDB" id="10366783at2759"/>
<name>A0A8H4QNP7_9HELO</name>
<dbReference type="InterPro" id="IPR005545">
    <property type="entry name" value="YCII"/>
</dbReference>
<gene>
    <name evidence="2" type="ORF">G7Y89_g15420</name>
</gene>
<evidence type="ECO:0000313" key="3">
    <source>
        <dbReference type="Proteomes" id="UP000566819"/>
    </source>
</evidence>
<dbReference type="EMBL" id="JAAMPI010002395">
    <property type="protein sequence ID" value="KAF4614318.1"/>
    <property type="molecule type" value="Genomic_DNA"/>
</dbReference>
<evidence type="ECO:0000259" key="1">
    <source>
        <dbReference type="Pfam" id="PF03795"/>
    </source>
</evidence>
<evidence type="ECO:0000313" key="2">
    <source>
        <dbReference type="EMBL" id="KAF4614318.1"/>
    </source>
</evidence>
<proteinExistence type="predicted"/>
<dbReference type="AlphaFoldDB" id="A0A8H4QNP7"/>
<organism evidence="2 3">
    <name type="scientific">Cudoniella acicularis</name>
    <dbReference type="NCBI Taxonomy" id="354080"/>
    <lineage>
        <taxon>Eukaryota</taxon>
        <taxon>Fungi</taxon>
        <taxon>Dikarya</taxon>
        <taxon>Ascomycota</taxon>
        <taxon>Pezizomycotina</taxon>
        <taxon>Leotiomycetes</taxon>
        <taxon>Helotiales</taxon>
        <taxon>Tricladiaceae</taxon>
        <taxon>Cudoniella</taxon>
    </lineage>
</organism>
<feature type="domain" description="YCII-related" evidence="1">
    <location>
        <begin position="16"/>
        <end position="78"/>
    </location>
</feature>
<dbReference type="SUPFAM" id="SSF54909">
    <property type="entry name" value="Dimeric alpha+beta barrel"/>
    <property type="match status" value="1"/>
</dbReference>
<dbReference type="Pfam" id="PF03795">
    <property type="entry name" value="YCII"/>
    <property type="match status" value="1"/>
</dbReference>
<dbReference type="Gene3D" id="3.30.70.1060">
    <property type="entry name" value="Dimeric alpha+beta barrel"/>
    <property type="match status" value="1"/>
</dbReference>